<feature type="chain" id="PRO_5021854245" evidence="4">
    <location>
        <begin position="23"/>
        <end position="540"/>
    </location>
</feature>
<feature type="signal peptide" evidence="4">
    <location>
        <begin position="1"/>
        <end position="22"/>
    </location>
</feature>
<dbReference type="PANTHER" id="PTHR42970:SF1">
    <property type="entry name" value="PECTATE LYASE C-RELATED"/>
    <property type="match status" value="1"/>
</dbReference>
<evidence type="ECO:0000256" key="4">
    <source>
        <dbReference type="SAM" id="SignalP"/>
    </source>
</evidence>
<dbReference type="InterPro" id="IPR012334">
    <property type="entry name" value="Pectin_lyas_fold"/>
</dbReference>
<keyword evidence="2" id="KW-0325">Glycoprotein</keyword>
<dbReference type="PANTHER" id="PTHR42970">
    <property type="entry name" value="PECTATE LYASE C-RELATED"/>
    <property type="match status" value="1"/>
</dbReference>
<dbReference type="GO" id="GO:0046872">
    <property type="term" value="F:metal ion binding"/>
    <property type="evidence" value="ECO:0007669"/>
    <property type="project" value="UniProtKB-KW"/>
</dbReference>
<sequence length="540" mass="58054" precursor="true">MKRTLAILATAAWCVTLSHSMADAPTAAAKITEFTVTDGVECKTVRAGTWKLSGTLKINFAGRILPHENTAVELYGAGVESIAGRFDRVELPKGWLGDVEYDSTKPAVTLRNLRPDRPPAFPGAEGFGKFAIGGRGGRVIAVTNLNDAGPGSLRAACEAEGPRTVVFRVSGTIPLKSELKIKHPYLTIAGQTAPGDGICVAHRNVKCDAENVVIRYMRFRPGDVSGVESDGFGGECSHSIIDHCTVSWGIDETLSINKANNFTVQWCMISESLFNSLHKKGHHGYGGLWGGPGGSWHHNILAHHSSRNPRASGNEISGLMDCRNNVIYNWGFNSAYGGEMWPRNWVNNYYKPGPATEPKVAQRIFLQKDARGRMYADGNFVWGSPAVSRDNWNGGIDFQADGDATEETLRSDTPYVVAPVRTETAEEAFESVLAEAGASLVRDAVDARIIGEIRTGTAKYGKTWRGGGNGIIDSQADVGGWPELKSAPAPGDEDGDGMPDEWELGQRLDPQAASDGALDQDGDGYTNLEEYLNSLAGAGR</sequence>
<dbReference type="Gene3D" id="2.160.20.10">
    <property type="entry name" value="Single-stranded right-handed beta-helix, Pectin lyase-like"/>
    <property type="match status" value="1"/>
</dbReference>
<evidence type="ECO:0000313" key="5">
    <source>
        <dbReference type="EMBL" id="QDT75317.1"/>
    </source>
</evidence>
<feature type="compositionally biased region" description="Acidic residues" evidence="3">
    <location>
        <begin position="491"/>
        <end position="503"/>
    </location>
</feature>
<organism evidence="5 6">
    <name type="scientific">Lacipirellula limnantheis</name>
    <dbReference type="NCBI Taxonomy" id="2528024"/>
    <lineage>
        <taxon>Bacteria</taxon>
        <taxon>Pseudomonadati</taxon>
        <taxon>Planctomycetota</taxon>
        <taxon>Planctomycetia</taxon>
        <taxon>Pirellulales</taxon>
        <taxon>Lacipirellulaceae</taxon>
        <taxon>Lacipirellula</taxon>
    </lineage>
</organism>
<evidence type="ECO:0000256" key="2">
    <source>
        <dbReference type="ARBA" id="ARBA00023180"/>
    </source>
</evidence>
<keyword evidence="6" id="KW-1185">Reference proteome</keyword>
<evidence type="ECO:0000256" key="3">
    <source>
        <dbReference type="SAM" id="MobiDB-lite"/>
    </source>
</evidence>
<dbReference type="GO" id="GO:0016829">
    <property type="term" value="F:lyase activity"/>
    <property type="evidence" value="ECO:0007669"/>
    <property type="project" value="UniProtKB-KW"/>
</dbReference>
<dbReference type="EC" id="4.2.2.22" evidence="5"/>
<proteinExistence type="predicted"/>
<dbReference type="KEGG" id="llh:I41_45270"/>
<name>A0A517U3X5_9BACT</name>
<feature type="region of interest" description="Disordered" evidence="3">
    <location>
        <begin position="478"/>
        <end position="525"/>
    </location>
</feature>
<evidence type="ECO:0000313" key="6">
    <source>
        <dbReference type="Proteomes" id="UP000317909"/>
    </source>
</evidence>
<dbReference type="SUPFAM" id="SSF51126">
    <property type="entry name" value="Pectin lyase-like"/>
    <property type="match status" value="1"/>
</dbReference>
<gene>
    <name evidence="5" type="primary">pelA</name>
    <name evidence="5" type="ORF">I41_45270</name>
</gene>
<dbReference type="EMBL" id="CP036339">
    <property type="protein sequence ID" value="QDT75317.1"/>
    <property type="molecule type" value="Genomic_DNA"/>
</dbReference>
<accession>A0A517U3X5</accession>
<dbReference type="RefSeq" id="WP_210421030.1">
    <property type="nucleotide sequence ID" value="NZ_CP036339.1"/>
</dbReference>
<dbReference type="AlphaFoldDB" id="A0A517U3X5"/>
<dbReference type="InterPro" id="IPR011050">
    <property type="entry name" value="Pectin_lyase_fold/virulence"/>
</dbReference>
<dbReference type="Proteomes" id="UP000317909">
    <property type="component" value="Chromosome"/>
</dbReference>
<keyword evidence="1" id="KW-0479">Metal-binding</keyword>
<evidence type="ECO:0000256" key="1">
    <source>
        <dbReference type="ARBA" id="ARBA00022723"/>
    </source>
</evidence>
<reference evidence="5 6" key="1">
    <citation type="submission" date="2019-02" db="EMBL/GenBank/DDBJ databases">
        <title>Deep-cultivation of Planctomycetes and their phenomic and genomic characterization uncovers novel biology.</title>
        <authorList>
            <person name="Wiegand S."/>
            <person name="Jogler M."/>
            <person name="Boedeker C."/>
            <person name="Pinto D."/>
            <person name="Vollmers J."/>
            <person name="Rivas-Marin E."/>
            <person name="Kohn T."/>
            <person name="Peeters S.H."/>
            <person name="Heuer A."/>
            <person name="Rast P."/>
            <person name="Oberbeckmann S."/>
            <person name="Bunk B."/>
            <person name="Jeske O."/>
            <person name="Meyerdierks A."/>
            <person name="Storesund J.E."/>
            <person name="Kallscheuer N."/>
            <person name="Luecker S."/>
            <person name="Lage O.M."/>
            <person name="Pohl T."/>
            <person name="Merkel B.J."/>
            <person name="Hornburger P."/>
            <person name="Mueller R.-W."/>
            <person name="Bruemmer F."/>
            <person name="Labrenz M."/>
            <person name="Spormann A.M."/>
            <person name="Op den Camp H."/>
            <person name="Overmann J."/>
            <person name="Amann R."/>
            <person name="Jetten M.S.M."/>
            <person name="Mascher T."/>
            <person name="Medema M.H."/>
            <person name="Devos D.P."/>
            <person name="Kaster A.-K."/>
            <person name="Ovreas L."/>
            <person name="Rohde M."/>
            <person name="Galperin M.Y."/>
            <person name="Jogler C."/>
        </authorList>
    </citation>
    <scope>NUCLEOTIDE SEQUENCE [LARGE SCALE GENOMIC DNA]</scope>
    <source>
        <strain evidence="5 6">I41</strain>
    </source>
</reference>
<keyword evidence="5" id="KW-0456">Lyase</keyword>
<protein>
    <submittedName>
        <fullName evidence="5">Pectate trisaccharide-lyase</fullName>
        <ecNumber evidence="5">4.2.2.22</ecNumber>
    </submittedName>
</protein>
<dbReference type="InterPro" id="IPR052063">
    <property type="entry name" value="Polysaccharide_Lyase_1"/>
</dbReference>
<keyword evidence="4" id="KW-0732">Signal</keyword>